<dbReference type="RefSeq" id="WP_236332041.1">
    <property type="nucleotide sequence ID" value="NZ_CAKMMG010000001.1"/>
</dbReference>
<evidence type="ECO:0000313" key="2">
    <source>
        <dbReference type="EMBL" id="CAH1194742.1"/>
    </source>
</evidence>
<dbReference type="InterPro" id="IPR024563">
    <property type="entry name" value="YqhR"/>
</dbReference>
<feature type="transmembrane region" description="Helical" evidence="1">
    <location>
        <begin position="128"/>
        <end position="151"/>
    </location>
</feature>
<feature type="transmembrane region" description="Helical" evidence="1">
    <location>
        <begin position="12"/>
        <end position="32"/>
    </location>
</feature>
<reference evidence="2" key="1">
    <citation type="submission" date="2022-01" db="EMBL/GenBank/DDBJ databases">
        <authorList>
            <person name="Criscuolo A."/>
        </authorList>
    </citation>
    <scope>NUCLEOTIDE SEQUENCE</scope>
    <source>
        <strain evidence="2">CIP111892</strain>
    </source>
</reference>
<protein>
    <submittedName>
        <fullName evidence="2">Uncharacterized protein</fullName>
    </submittedName>
</protein>
<organism evidence="2 3">
    <name type="scientific">Paenibacillus auburnensis</name>
    <dbReference type="NCBI Taxonomy" id="2905649"/>
    <lineage>
        <taxon>Bacteria</taxon>
        <taxon>Bacillati</taxon>
        <taxon>Bacillota</taxon>
        <taxon>Bacilli</taxon>
        <taxon>Bacillales</taxon>
        <taxon>Paenibacillaceae</taxon>
        <taxon>Paenibacillus</taxon>
    </lineage>
</organism>
<evidence type="ECO:0000256" key="1">
    <source>
        <dbReference type="SAM" id="Phobius"/>
    </source>
</evidence>
<keyword evidence="3" id="KW-1185">Reference proteome</keyword>
<keyword evidence="1" id="KW-1133">Transmembrane helix</keyword>
<name>A0ABN8G383_9BACL</name>
<comment type="caution">
    <text evidence="2">The sequence shown here is derived from an EMBL/GenBank/DDBJ whole genome shotgun (WGS) entry which is preliminary data.</text>
</comment>
<evidence type="ECO:0000313" key="3">
    <source>
        <dbReference type="Proteomes" id="UP000838324"/>
    </source>
</evidence>
<dbReference type="Proteomes" id="UP000838324">
    <property type="component" value="Unassembled WGS sequence"/>
</dbReference>
<proteinExistence type="predicted"/>
<dbReference type="Pfam" id="PF11085">
    <property type="entry name" value="YqhR"/>
    <property type="match status" value="1"/>
</dbReference>
<keyword evidence="1" id="KW-0472">Membrane</keyword>
<dbReference type="EMBL" id="CAKMMG010000001">
    <property type="protein sequence ID" value="CAH1194742.1"/>
    <property type="molecule type" value="Genomic_DNA"/>
</dbReference>
<sequence length="163" mass="18955">MNKAGKRETEHTNPFFFAIELGIFAGLIWGGIRWLMYTLHFTKVIPGFLAEPFFKHEFLIKPAGHLLGYLFYIAFSVIASLIYVLIFRKLKGPWPGMIYGMLWWAGIFIAGSWMFLLQPMFKLPWNSVVSEFCISLLWGLFIGYTAAIEFTDERKREQRTKLA</sequence>
<accession>A0ABN8G383</accession>
<feature type="transmembrane region" description="Helical" evidence="1">
    <location>
        <begin position="98"/>
        <end position="116"/>
    </location>
</feature>
<feature type="transmembrane region" description="Helical" evidence="1">
    <location>
        <begin position="66"/>
        <end position="86"/>
    </location>
</feature>
<keyword evidence="1" id="KW-0812">Transmembrane</keyword>
<gene>
    <name evidence="2" type="ORF">PAECIP111892_01831</name>
</gene>